<dbReference type="SUPFAM" id="SSF53756">
    <property type="entry name" value="UDP-Glycosyltransferase/glycogen phosphorylase"/>
    <property type="match status" value="1"/>
</dbReference>
<dbReference type="Pfam" id="PF01075">
    <property type="entry name" value="Glyco_transf_9"/>
    <property type="match status" value="1"/>
</dbReference>
<dbReference type="GO" id="GO:0005829">
    <property type="term" value="C:cytosol"/>
    <property type="evidence" value="ECO:0007669"/>
    <property type="project" value="TreeGrafter"/>
</dbReference>
<proteinExistence type="predicted"/>
<evidence type="ECO:0000256" key="2">
    <source>
        <dbReference type="ARBA" id="ARBA00022679"/>
    </source>
</evidence>
<accession>A0A022PGU9</accession>
<evidence type="ECO:0000313" key="4">
    <source>
        <dbReference type="Proteomes" id="UP000023464"/>
    </source>
</evidence>
<keyword evidence="2 3" id="KW-0808">Transferase</keyword>
<sequence>MNKKKFQKLRELNRKRNYFLKSLKFNFLKLFVDKIRRDNFISSDIKKVLFLRDDDKIGDMIVSTLVFRELDKKGIKLHVLSGKANYCVIESNPYIGRVYFYPQKTFDIIRLAFSLRKENFDLIIDMGDHIPITYLLFIRIINAKYVIGFNKEHINTYSKSIKYLEYNSHITERYKLLLHAMDINQYNIRYDIHIPEDTIEKVNNFLLGLLDGITVVINPFAAERRRDISREQLVGIVDYFKGLDSKVNIILIGKFDKLKSLSYLNGCICNPFGDFLSAVEIIKNADLIISPDTSIVHVAAAYEKNTIALYGNDLHGKFVNNDVWGPGNKNAVQLISKNGKISDIPLSDIYIAITDKILSIH</sequence>
<protein>
    <submittedName>
        <fullName evidence="3">ADP-heptose:LPS heptosyltransferase</fullName>
    </submittedName>
</protein>
<name>A0A022PGU9_9GAMM</name>
<dbReference type="PANTHER" id="PTHR30160:SF15">
    <property type="entry name" value="GLYCOSYLTRANSFERASE HI_0523-RELATED"/>
    <property type="match status" value="1"/>
</dbReference>
<gene>
    <name evidence="3" type="ORF">BA1DRAFT_02118</name>
</gene>
<keyword evidence="4" id="KW-1185">Reference proteome</keyword>
<dbReference type="PANTHER" id="PTHR30160">
    <property type="entry name" value="TETRAACYLDISACCHARIDE 4'-KINASE-RELATED"/>
    <property type="match status" value="1"/>
</dbReference>
<evidence type="ECO:0000313" key="3">
    <source>
        <dbReference type="EMBL" id="EYU15352.1"/>
    </source>
</evidence>
<dbReference type="EMBL" id="JFGV01000027">
    <property type="protein sequence ID" value="EYU15352.1"/>
    <property type="molecule type" value="Genomic_DNA"/>
</dbReference>
<comment type="caution">
    <text evidence="3">The sequence shown here is derived from an EMBL/GenBank/DDBJ whole genome shotgun (WGS) entry which is preliminary data.</text>
</comment>
<dbReference type="GO" id="GO:0009244">
    <property type="term" value="P:lipopolysaccharide core region biosynthetic process"/>
    <property type="evidence" value="ECO:0007669"/>
    <property type="project" value="TreeGrafter"/>
</dbReference>
<dbReference type="InterPro" id="IPR002201">
    <property type="entry name" value="Glyco_trans_9"/>
</dbReference>
<organism evidence="3 4">
    <name type="scientific">Photorhabdus aegyptia</name>
    <dbReference type="NCBI Taxonomy" id="2805098"/>
    <lineage>
        <taxon>Bacteria</taxon>
        <taxon>Pseudomonadati</taxon>
        <taxon>Pseudomonadota</taxon>
        <taxon>Gammaproteobacteria</taxon>
        <taxon>Enterobacterales</taxon>
        <taxon>Morganellaceae</taxon>
        <taxon>Photorhabdus</taxon>
    </lineage>
</organism>
<evidence type="ECO:0000256" key="1">
    <source>
        <dbReference type="ARBA" id="ARBA00022676"/>
    </source>
</evidence>
<dbReference type="Gene3D" id="3.40.50.2000">
    <property type="entry name" value="Glycogen Phosphorylase B"/>
    <property type="match status" value="2"/>
</dbReference>
<dbReference type="AlphaFoldDB" id="A0A022PGU9"/>
<dbReference type="GO" id="GO:0008713">
    <property type="term" value="F:ADP-heptose-lipopolysaccharide heptosyltransferase activity"/>
    <property type="evidence" value="ECO:0007669"/>
    <property type="project" value="TreeGrafter"/>
</dbReference>
<reference evidence="3 4" key="1">
    <citation type="submission" date="2014-03" db="EMBL/GenBank/DDBJ databases">
        <title>Draft Genome of Photorhabdus luminescens BA1, an Egyptian Isolate.</title>
        <authorList>
            <person name="Ghazal S."/>
            <person name="Hurst S.G.IV."/>
            <person name="Morris K."/>
            <person name="Thomas K."/>
            <person name="Tisa L.S."/>
        </authorList>
    </citation>
    <scope>NUCLEOTIDE SEQUENCE [LARGE SCALE GENOMIC DNA]</scope>
    <source>
        <strain evidence="3 4">BA1</strain>
    </source>
</reference>
<keyword evidence="1" id="KW-0328">Glycosyltransferase</keyword>
<dbReference type="Proteomes" id="UP000023464">
    <property type="component" value="Unassembled WGS sequence"/>
</dbReference>
<dbReference type="InterPro" id="IPR051199">
    <property type="entry name" value="LPS_LOS_Heptosyltrfase"/>
</dbReference>
<dbReference type="RefSeq" id="WP_036778538.1">
    <property type="nucleotide sequence ID" value="NZ_CAWLTM010000088.1"/>
</dbReference>
<dbReference type="CDD" id="cd03789">
    <property type="entry name" value="GT9_LPS_heptosyltransferase"/>
    <property type="match status" value="1"/>
</dbReference>
<dbReference type="PATRIC" id="fig|1393736.3.peg.2158"/>